<dbReference type="AlphaFoldDB" id="A0AAE4C4Y5"/>
<dbReference type="GO" id="GO:0140359">
    <property type="term" value="F:ABC-type transporter activity"/>
    <property type="evidence" value="ECO:0007669"/>
    <property type="project" value="InterPro"/>
</dbReference>
<dbReference type="RefSeq" id="WP_309849994.1">
    <property type="nucleotide sequence ID" value="NZ_BAAAIU010000042.1"/>
</dbReference>
<evidence type="ECO:0000313" key="7">
    <source>
        <dbReference type="EMBL" id="MDR6891801.1"/>
    </source>
</evidence>
<dbReference type="Gene3D" id="1.10.287.950">
    <property type="entry name" value="Methyl-accepting chemotaxis protein"/>
    <property type="match status" value="2"/>
</dbReference>
<dbReference type="EMBL" id="JAVDUI010000001">
    <property type="protein sequence ID" value="MDR6891801.1"/>
    <property type="molecule type" value="Genomic_DNA"/>
</dbReference>
<dbReference type="InterPro" id="IPR017501">
    <property type="entry name" value="Phage_infect_YhgE_C"/>
</dbReference>
<dbReference type="NCBIfam" id="TIGR03062">
    <property type="entry name" value="pip_yhgE_Cterm"/>
    <property type="match status" value="1"/>
</dbReference>
<feature type="transmembrane region" description="Helical" evidence="5">
    <location>
        <begin position="662"/>
        <end position="681"/>
    </location>
</feature>
<comment type="subcellular location">
    <subcellularLocation>
        <location evidence="1">Membrane</location>
        <topology evidence="1">Multi-pass membrane protein</topology>
    </subcellularLocation>
</comment>
<dbReference type="NCBIfam" id="TIGR03061">
    <property type="entry name" value="pip_yhgE_Nterm"/>
    <property type="match status" value="1"/>
</dbReference>
<gene>
    <name evidence="7" type="ORF">J2S35_000741</name>
</gene>
<keyword evidence="4 5" id="KW-0472">Membrane</keyword>
<keyword evidence="3 5" id="KW-1133">Transmembrane helix</keyword>
<dbReference type="InterPro" id="IPR013525">
    <property type="entry name" value="ABC2_TM"/>
</dbReference>
<feature type="transmembrane region" description="Helical" evidence="5">
    <location>
        <begin position="556"/>
        <end position="580"/>
    </location>
</feature>
<evidence type="ECO:0000256" key="1">
    <source>
        <dbReference type="ARBA" id="ARBA00004141"/>
    </source>
</evidence>
<proteinExistence type="predicted"/>
<comment type="caution">
    <text evidence="7">The sequence shown here is derived from an EMBL/GenBank/DDBJ whole genome shotgun (WGS) entry which is preliminary data.</text>
</comment>
<protein>
    <submittedName>
        <fullName evidence="7">Membrane protein</fullName>
    </submittedName>
</protein>
<dbReference type="InterPro" id="IPR023908">
    <property type="entry name" value="xxxLxxG_rpt"/>
</dbReference>
<evidence type="ECO:0000256" key="3">
    <source>
        <dbReference type="ARBA" id="ARBA00022989"/>
    </source>
</evidence>
<feature type="transmembrane region" description="Helical" evidence="5">
    <location>
        <begin position="601"/>
        <end position="626"/>
    </location>
</feature>
<name>A0AAE4C4Y5_9MICC</name>
<dbReference type="Pfam" id="PF12698">
    <property type="entry name" value="ABC2_membrane_3"/>
    <property type="match status" value="1"/>
</dbReference>
<evidence type="ECO:0000256" key="4">
    <source>
        <dbReference type="ARBA" id="ARBA00023136"/>
    </source>
</evidence>
<keyword evidence="2 5" id="KW-0812">Transmembrane</keyword>
<sequence>MNAARIAGAELRRMTNGLLPKLAVLALTLVPLLYGATYLYANWDPYKHLGSIQAALVVEDEGASIEAPAADGKKRTTHLTAGNDVAADLEKSGSFDWVRTSPEDAADGVRSGRYGFSLTIPKDFSANLASPQNFDAAKQALFTVTTNDANNYVLSTIVGRLTGSIHNAVATQVGEKTANQLLGGYSSIHSSMIKAADGADKLTQGGRDAQKGAADLAAGLGTLTDGARSLASGEGQLVTGADQLAGGAGKLSQGADTLSTGASSLATGANSLNTGASNLATGANSLATGLDTMNQKVTALPGQAQKLAAGAKQVADGNAVLNASVQDAVAALDTLGTTADQAAAERLATLVKDGTLTQEQADAITQRVLAAQASTTVTQARARVADAAAKVNQLATGSQAVSEGASALAQGAGQLSAATGQAATGAHSLAEGAGKLSQGAGSLSTGAGSLASGAAELSKSTTTLAAGASNLAANQRTAANGAASLRDGLVSAQNGASSLGSGLKKLTDGTSTLASQIRAGADQVPNPSETVKERASKVIADPVKVTDSAQTTAQSYGAGLAPFFLSLSLWIGVFILTQLMRPLTPRALASNAPSLAVSLGGWLPFLLIGLAQALVLFTAVTLGVGLTPVHPWLLLGTMLLGTFSFSAVIHGIVALLGSPGKLVVLVLMILQLVSSGGTFPWQTTPEPLHSLHRYLPMGYMVDAMRQITYGGDLGIAREKLLVLAAWGVFGLLLGALATMRSRRWTLSTFKPVLTP</sequence>
<organism evidence="7 8">
    <name type="scientific">Falsarthrobacter nasiphocae</name>
    <dbReference type="NCBI Taxonomy" id="189863"/>
    <lineage>
        <taxon>Bacteria</taxon>
        <taxon>Bacillati</taxon>
        <taxon>Actinomycetota</taxon>
        <taxon>Actinomycetes</taxon>
        <taxon>Micrococcales</taxon>
        <taxon>Micrococcaceae</taxon>
        <taxon>Falsarthrobacter</taxon>
    </lineage>
</organism>
<dbReference type="InterPro" id="IPR051328">
    <property type="entry name" value="T7SS_ABC-Transporter"/>
</dbReference>
<dbReference type="PANTHER" id="PTHR43077:SF10">
    <property type="entry name" value="TRANSPORT PERMEASE PROTEIN"/>
    <property type="match status" value="1"/>
</dbReference>
<dbReference type="InterPro" id="IPR011049">
    <property type="entry name" value="Serralysin-like_metalloprot_C"/>
</dbReference>
<feature type="transmembrane region" description="Helical" evidence="5">
    <location>
        <begin position="720"/>
        <end position="739"/>
    </location>
</feature>
<evidence type="ECO:0000256" key="5">
    <source>
        <dbReference type="SAM" id="Phobius"/>
    </source>
</evidence>
<reference evidence="7" key="1">
    <citation type="submission" date="2023-07" db="EMBL/GenBank/DDBJ databases">
        <title>Sequencing the genomes of 1000 actinobacteria strains.</title>
        <authorList>
            <person name="Klenk H.-P."/>
        </authorList>
    </citation>
    <scope>NUCLEOTIDE SEQUENCE</scope>
    <source>
        <strain evidence="7">DSM 13988</strain>
    </source>
</reference>
<evidence type="ECO:0000313" key="8">
    <source>
        <dbReference type="Proteomes" id="UP001247307"/>
    </source>
</evidence>
<accession>A0AAE4C4Y5</accession>
<feature type="domain" description="ABC-2 type transporter transmembrane" evidence="6">
    <location>
        <begin position="512"/>
        <end position="736"/>
    </location>
</feature>
<dbReference type="GO" id="GO:0016020">
    <property type="term" value="C:membrane"/>
    <property type="evidence" value="ECO:0007669"/>
    <property type="project" value="UniProtKB-SubCell"/>
</dbReference>
<dbReference type="SUPFAM" id="SSF101967">
    <property type="entry name" value="Adhesin YadA, collagen-binding domain"/>
    <property type="match status" value="2"/>
</dbReference>
<dbReference type="Proteomes" id="UP001247307">
    <property type="component" value="Unassembled WGS sequence"/>
</dbReference>
<evidence type="ECO:0000259" key="6">
    <source>
        <dbReference type="Pfam" id="PF12698"/>
    </source>
</evidence>
<keyword evidence="8" id="KW-1185">Reference proteome</keyword>
<evidence type="ECO:0000256" key="2">
    <source>
        <dbReference type="ARBA" id="ARBA00022692"/>
    </source>
</evidence>
<dbReference type="InterPro" id="IPR017500">
    <property type="entry name" value="Phage_infect_YhgE_N"/>
</dbReference>
<dbReference type="NCBIfam" id="TIGR03057">
    <property type="entry name" value="xxxLxxG_by_4"/>
    <property type="match status" value="1"/>
</dbReference>
<dbReference type="PANTHER" id="PTHR43077">
    <property type="entry name" value="TRANSPORT PERMEASE YVFS-RELATED"/>
    <property type="match status" value="1"/>
</dbReference>
<feature type="transmembrane region" description="Helical" evidence="5">
    <location>
        <begin position="632"/>
        <end position="655"/>
    </location>
</feature>